<keyword evidence="2" id="KW-1185">Reference proteome</keyword>
<protein>
    <submittedName>
        <fullName evidence="1">28207_t:CDS:1</fullName>
    </submittedName>
</protein>
<sequence>GITESEDSNPEEFDDDIVLEQYETLADASSSFTIFCSSQIPAKRKNRLPIYKENQMKARCENTQNVIKLQSSNIAK</sequence>
<dbReference type="Proteomes" id="UP000789901">
    <property type="component" value="Unassembled WGS sequence"/>
</dbReference>
<gene>
    <name evidence="1" type="ORF">GMARGA_LOCUS35637</name>
</gene>
<name>A0ABN7WW01_GIGMA</name>
<proteinExistence type="predicted"/>
<accession>A0ABN7WW01</accession>
<evidence type="ECO:0000313" key="1">
    <source>
        <dbReference type="EMBL" id="CAG8841802.1"/>
    </source>
</evidence>
<reference evidence="1 2" key="1">
    <citation type="submission" date="2021-06" db="EMBL/GenBank/DDBJ databases">
        <authorList>
            <person name="Kallberg Y."/>
            <person name="Tangrot J."/>
            <person name="Rosling A."/>
        </authorList>
    </citation>
    <scope>NUCLEOTIDE SEQUENCE [LARGE SCALE GENOMIC DNA]</scope>
    <source>
        <strain evidence="1 2">120-4 pot B 10/14</strain>
    </source>
</reference>
<organism evidence="1 2">
    <name type="scientific">Gigaspora margarita</name>
    <dbReference type="NCBI Taxonomy" id="4874"/>
    <lineage>
        <taxon>Eukaryota</taxon>
        <taxon>Fungi</taxon>
        <taxon>Fungi incertae sedis</taxon>
        <taxon>Mucoromycota</taxon>
        <taxon>Glomeromycotina</taxon>
        <taxon>Glomeromycetes</taxon>
        <taxon>Diversisporales</taxon>
        <taxon>Gigasporaceae</taxon>
        <taxon>Gigaspora</taxon>
    </lineage>
</organism>
<evidence type="ECO:0000313" key="2">
    <source>
        <dbReference type="Proteomes" id="UP000789901"/>
    </source>
</evidence>
<comment type="caution">
    <text evidence="1">The sequence shown here is derived from an EMBL/GenBank/DDBJ whole genome shotgun (WGS) entry which is preliminary data.</text>
</comment>
<feature type="non-terminal residue" evidence="1">
    <location>
        <position position="1"/>
    </location>
</feature>
<dbReference type="EMBL" id="CAJVQB010066926">
    <property type="protein sequence ID" value="CAG8841802.1"/>
    <property type="molecule type" value="Genomic_DNA"/>
</dbReference>